<evidence type="ECO:0000313" key="4">
    <source>
        <dbReference type="Proteomes" id="UP000019335"/>
    </source>
</evidence>
<dbReference type="Gene3D" id="3.30.230.30">
    <property type="entry name" value="Impact, N-terminal domain"/>
    <property type="match status" value="1"/>
</dbReference>
<name>W7TTS7_9STRA</name>
<evidence type="ECO:0000313" key="3">
    <source>
        <dbReference type="EMBL" id="EWM30610.1"/>
    </source>
</evidence>
<evidence type="ECO:0000256" key="1">
    <source>
        <dbReference type="ARBA" id="ARBA00007665"/>
    </source>
</evidence>
<dbReference type="InterPro" id="IPR036956">
    <property type="entry name" value="Impact_N_sf"/>
</dbReference>
<dbReference type="Gene3D" id="3.30.70.240">
    <property type="match status" value="1"/>
</dbReference>
<accession>W7TTS7</accession>
<dbReference type="PANTHER" id="PTHR16301">
    <property type="entry name" value="IMPACT-RELATED"/>
    <property type="match status" value="1"/>
</dbReference>
<dbReference type="InterPro" id="IPR001498">
    <property type="entry name" value="Impact_N"/>
</dbReference>
<dbReference type="InterPro" id="IPR020568">
    <property type="entry name" value="Ribosomal_Su5_D2-typ_SF"/>
</dbReference>
<dbReference type="GO" id="GO:0006446">
    <property type="term" value="P:regulation of translational initiation"/>
    <property type="evidence" value="ECO:0007669"/>
    <property type="project" value="TreeGrafter"/>
</dbReference>
<dbReference type="GO" id="GO:0005737">
    <property type="term" value="C:cytoplasm"/>
    <property type="evidence" value="ECO:0007669"/>
    <property type="project" value="TreeGrafter"/>
</dbReference>
<sequence>MHNKRAGYIPSVLGPVASVLFLLRGMRAVTFLSWPQSIKLTAAFSTTAATRVVAHTALRTGSMTVFGPLMAATKSASFKTLAGPAEYEEIIKKSRFLSRATPASSFAEAQTFLRDVGDLKASHNCWAWRGHGEERSSDDGEPGGTAGRPILSAIESEDLVDVMVVVTRYFGGIKLGAGGLVRAYGGVARTCLRNAETLTHIPKVLVRLRAPLSMSGAVFQTINRTDKIKEDYTAEEIIVDVKVDAALIDNLRQQLQDATRGSGSLEEC</sequence>
<dbReference type="SUPFAM" id="SSF54211">
    <property type="entry name" value="Ribosomal protein S5 domain 2-like"/>
    <property type="match status" value="1"/>
</dbReference>
<reference evidence="3 4" key="1">
    <citation type="journal article" date="2014" name="Mol. Plant">
        <title>Chromosome Scale Genome Assembly and Transcriptome Profiling of Nannochloropsis gaditana in Nitrogen Depletion.</title>
        <authorList>
            <person name="Corteggiani Carpinelli E."/>
            <person name="Telatin A."/>
            <person name="Vitulo N."/>
            <person name="Forcato C."/>
            <person name="D'Angelo M."/>
            <person name="Schiavon R."/>
            <person name="Vezzi A."/>
            <person name="Giacometti G.M."/>
            <person name="Morosinotto T."/>
            <person name="Valle G."/>
        </authorList>
    </citation>
    <scope>NUCLEOTIDE SEQUENCE [LARGE SCALE GENOMIC DNA]</scope>
    <source>
        <strain evidence="3 4">B-31</strain>
    </source>
</reference>
<keyword evidence="4" id="KW-1185">Reference proteome</keyword>
<comment type="caution">
    <text evidence="3">The sequence shown here is derived from an EMBL/GenBank/DDBJ whole genome shotgun (WGS) entry which is preliminary data.</text>
</comment>
<dbReference type="PANTHER" id="PTHR16301:SF20">
    <property type="entry name" value="IMPACT FAMILY MEMBER YIGZ"/>
    <property type="match status" value="1"/>
</dbReference>
<dbReference type="InterPro" id="IPR023582">
    <property type="entry name" value="Impact"/>
</dbReference>
<organism evidence="3 4">
    <name type="scientific">Nannochloropsis gaditana</name>
    <dbReference type="NCBI Taxonomy" id="72520"/>
    <lineage>
        <taxon>Eukaryota</taxon>
        <taxon>Sar</taxon>
        <taxon>Stramenopiles</taxon>
        <taxon>Ochrophyta</taxon>
        <taxon>Eustigmatophyceae</taxon>
        <taxon>Eustigmatales</taxon>
        <taxon>Monodopsidaceae</taxon>
        <taxon>Nannochloropsis</taxon>
    </lineage>
</organism>
<dbReference type="PROSITE" id="PS00910">
    <property type="entry name" value="UPF0029"/>
    <property type="match status" value="1"/>
</dbReference>
<evidence type="ECO:0000259" key="2">
    <source>
        <dbReference type="Pfam" id="PF01205"/>
    </source>
</evidence>
<proteinExistence type="inferred from homology"/>
<dbReference type="EMBL" id="AZIL01000025">
    <property type="protein sequence ID" value="EWM30610.1"/>
    <property type="molecule type" value="Genomic_DNA"/>
</dbReference>
<feature type="domain" description="Impact N-terminal" evidence="2">
    <location>
        <begin position="92"/>
        <end position="192"/>
    </location>
</feature>
<dbReference type="OrthoDB" id="10262814at2759"/>
<dbReference type="InterPro" id="IPR020569">
    <property type="entry name" value="UPF0029_Impact_CS"/>
</dbReference>
<dbReference type="Pfam" id="PF01205">
    <property type="entry name" value="Impact_N"/>
    <property type="match status" value="1"/>
</dbReference>
<comment type="similarity">
    <text evidence="1">Belongs to the IMPACT family.</text>
</comment>
<dbReference type="AlphaFoldDB" id="W7TTS7"/>
<protein>
    <submittedName>
        <fullName evidence="3">Thymidylate synthase</fullName>
    </submittedName>
</protein>
<gene>
    <name evidence="3" type="ORF">Naga_100129g12</name>
</gene>
<dbReference type="Proteomes" id="UP000019335">
    <property type="component" value="Chromosome 1"/>
</dbReference>